<dbReference type="PANTHER" id="PTHR34504">
    <property type="entry name" value="ANTITOXIN HICB"/>
    <property type="match status" value="1"/>
</dbReference>
<evidence type="ECO:0000313" key="2">
    <source>
        <dbReference type="EMBL" id="MDR4307497.1"/>
    </source>
</evidence>
<dbReference type="InterPro" id="IPR010985">
    <property type="entry name" value="Ribbon_hlx_hlx"/>
</dbReference>
<dbReference type="Gene3D" id="1.10.1220.10">
    <property type="entry name" value="Met repressor-like"/>
    <property type="match status" value="1"/>
</dbReference>
<protein>
    <submittedName>
        <fullName evidence="2">Type II toxin-antitoxin system HicB family antitoxin</fullName>
    </submittedName>
</protein>
<dbReference type="SUPFAM" id="SSF143100">
    <property type="entry name" value="TTHA1013/TTHA0281-like"/>
    <property type="match status" value="1"/>
</dbReference>
<dbReference type="Proteomes" id="UP001181622">
    <property type="component" value="Unassembled WGS sequence"/>
</dbReference>
<organism evidence="2 3">
    <name type="scientific">Chelatococcus sambhunathii</name>
    <dbReference type="NCBI Taxonomy" id="363953"/>
    <lineage>
        <taxon>Bacteria</taxon>
        <taxon>Pseudomonadati</taxon>
        <taxon>Pseudomonadota</taxon>
        <taxon>Alphaproteobacteria</taxon>
        <taxon>Hyphomicrobiales</taxon>
        <taxon>Chelatococcaceae</taxon>
        <taxon>Chelatococcus</taxon>
    </lineage>
</organism>
<evidence type="ECO:0000313" key="3">
    <source>
        <dbReference type="Proteomes" id="UP001181622"/>
    </source>
</evidence>
<keyword evidence="3" id="KW-1185">Reference proteome</keyword>
<dbReference type="Gene3D" id="3.30.160.250">
    <property type="match status" value="1"/>
</dbReference>
<reference evidence="2" key="1">
    <citation type="submission" date="2020-10" db="EMBL/GenBank/DDBJ databases">
        <authorList>
            <person name="Abbas A."/>
            <person name="Razzaq R."/>
            <person name="Waqas M."/>
            <person name="Abbas N."/>
            <person name="Nielsen T.K."/>
            <person name="Hansen L.H."/>
            <person name="Hussain S."/>
            <person name="Shahid M."/>
        </authorList>
    </citation>
    <scope>NUCLEOTIDE SEQUENCE</scope>
    <source>
        <strain evidence="2">S14</strain>
    </source>
</reference>
<dbReference type="InterPro" id="IPR013321">
    <property type="entry name" value="Arc_rbn_hlx_hlx"/>
</dbReference>
<dbReference type="CDD" id="cd22231">
    <property type="entry name" value="RHH_NikR_HicB-like"/>
    <property type="match status" value="1"/>
</dbReference>
<dbReference type="Pfam" id="PF15919">
    <property type="entry name" value="HicB_lk_antitox"/>
    <property type="match status" value="1"/>
</dbReference>
<proteinExistence type="predicted"/>
<dbReference type="SUPFAM" id="SSF47598">
    <property type="entry name" value="Ribbon-helix-helix"/>
    <property type="match status" value="1"/>
</dbReference>
<dbReference type="RefSeq" id="WP_309392405.1">
    <property type="nucleotide sequence ID" value="NZ_JADBEO010000026.1"/>
</dbReference>
<sequence>MKKYIALIHREGDAFGVSFPDLPGCVTVGGSIEEAQALAEEALALHLEGMVEDGEAAPEPSSLDAVMTERENRDAVAVLVQAPKGVVRAVRVSVTFPEDLLQQIDAYAERNGFTRSGFLQLVAKEAMQDESRLRSAA</sequence>
<accession>A0ABU1DH97</accession>
<feature type="domain" description="HicB-like antitoxin of toxin-antitoxin system" evidence="1">
    <location>
        <begin position="4"/>
        <end position="123"/>
    </location>
</feature>
<evidence type="ECO:0000259" key="1">
    <source>
        <dbReference type="Pfam" id="PF15919"/>
    </source>
</evidence>
<dbReference type="InterPro" id="IPR035069">
    <property type="entry name" value="TTHA1013/TTHA0281-like"/>
</dbReference>
<dbReference type="InterPro" id="IPR031807">
    <property type="entry name" value="HicB-like"/>
</dbReference>
<dbReference type="PANTHER" id="PTHR34504:SF2">
    <property type="entry name" value="UPF0150 PROTEIN SSL0259"/>
    <property type="match status" value="1"/>
</dbReference>
<name>A0ABU1DH97_9HYPH</name>
<dbReference type="EMBL" id="JADBEO010000026">
    <property type="protein sequence ID" value="MDR4307497.1"/>
    <property type="molecule type" value="Genomic_DNA"/>
</dbReference>
<gene>
    <name evidence="2" type="ORF">IHQ68_12805</name>
</gene>
<dbReference type="InterPro" id="IPR051404">
    <property type="entry name" value="TA_system_antitoxin"/>
</dbReference>
<comment type="caution">
    <text evidence="2">The sequence shown here is derived from an EMBL/GenBank/DDBJ whole genome shotgun (WGS) entry which is preliminary data.</text>
</comment>